<dbReference type="NCBIfam" id="TIGR00309">
    <property type="entry name" value="V_ATPase_subD"/>
    <property type="match status" value="1"/>
</dbReference>
<protein>
    <recommendedName>
        <fullName evidence="4">V-type ATP synthase subunit D</fullName>
    </recommendedName>
    <alternativeName>
        <fullName evidence="4">V-ATPase subunit D</fullName>
    </alternativeName>
</protein>
<evidence type="ECO:0000256" key="3">
    <source>
        <dbReference type="ARBA" id="ARBA00023065"/>
    </source>
</evidence>
<comment type="function">
    <text evidence="4">Produces ATP from ADP in the presence of a proton gradient across the membrane.</text>
</comment>
<keyword evidence="4" id="KW-0066">ATP synthesis</keyword>
<keyword evidence="2 4" id="KW-0813">Transport</keyword>
<dbReference type="GO" id="GO:0046933">
    <property type="term" value="F:proton-transporting ATP synthase activity, rotational mechanism"/>
    <property type="evidence" value="ECO:0007669"/>
    <property type="project" value="UniProtKB-UniRule"/>
</dbReference>
<evidence type="ECO:0000256" key="2">
    <source>
        <dbReference type="ARBA" id="ARBA00022448"/>
    </source>
</evidence>
<keyword evidence="6" id="KW-1185">Reference proteome</keyword>
<dbReference type="Pfam" id="PF01813">
    <property type="entry name" value="ATP-synt_D"/>
    <property type="match status" value="1"/>
</dbReference>
<keyword evidence="4" id="KW-0375">Hydrogen ion transport</keyword>
<gene>
    <name evidence="4" type="primary">atpD</name>
    <name evidence="5" type="ORF">HMPREF1866_02509</name>
</gene>
<proteinExistence type="inferred from homology"/>
<dbReference type="AlphaFoldDB" id="A0A133ZE55"/>
<dbReference type="GO" id="GO:0005524">
    <property type="term" value="F:ATP binding"/>
    <property type="evidence" value="ECO:0007669"/>
    <property type="project" value="UniProtKB-UniRule"/>
</dbReference>
<dbReference type="STRING" id="467210.HMPREF1866_02509"/>
<dbReference type="OrthoDB" id="9781718at2"/>
<dbReference type="PANTHER" id="PTHR11671">
    <property type="entry name" value="V-TYPE ATP SYNTHASE SUBUNIT D"/>
    <property type="match status" value="1"/>
</dbReference>
<dbReference type="InterPro" id="IPR002699">
    <property type="entry name" value="V_ATPase_D"/>
</dbReference>
<dbReference type="HAMAP" id="MF_00271">
    <property type="entry name" value="ATP_synth_D_arch"/>
    <property type="match status" value="1"/>
</dbReference>
<sequence>MNINTFPTKGNLIASKNSLALARQGYGLMDKKRNILIRELMGLIDEAKEIQKQIDTTFSAAYKALMYVNIELGIDFVADIAGSVPVEDSVQIKTRSVMGTEIPLVRFDDNPITPTYAYYSTRESLDKAREKFNEVKRLTVKLSMIENSAYRLASNIKKTQKRANALKNITIPTYETLVKTITNALEEKDREEFTRLKVIKSWKDA</sequence>
<evidence type="ECO:0000313" key="6">
    <source>
        <dbReference type="Proteomes" id="UP000070394"/>
    </source>
</evidence>
<dbReference type="EMBL" id="LSDA01000139">
    <property type="protein sequence ID" value="KXB53712.1"/>
    <property type="molecule type" value="Genomic_DNA"/>
</dbReference>
<keyword evidence="3 4" id="KW-0406">Ion transport</keyword>
<dbReference type="Proteomes" id="UP000070394">
    <property type="component" value="Unassembled WGS sequence"/>
</dbReference>
<dbReference type="Gene3D" id="1.10.287.3240">
    <property type="match status" value="1"/>
</dbReference>
<dbReference type="GO" id="GO:0046961">
    <property type="term" value="F:proton-transporting ATPase activity, rotational mechanism"/>
    <property type="evidence" value="ECO:0007669"/>
    <property type="project" value="InterPro"/>
</dbReference>
<organism evidence="5 6">
    <name type="scientific">Lachnoanaerobaculum saburreum</name>
    <dbReference type="NCBI Taxonomy" id="467210"/>
    <lineage>
        <taxon>Bacteria</taxon>
        <taxon>Bacillati</taxon>
        <taxon>Bacillota</taxon>
        <taxon>Clostridia</taxon>
        <taxon>Lachnospirales</taxon>
        <taxon>Lachnospiraceae</taxon>
        <taxon>Lachnoanaerobaculum</taxon>
    </lineage>
</organism>
<dbReference type="GO" id="GO:0042777">
    <property type="term" value="P:proton motive force-driven plasma membrane ATP synthesis"/>
    <property type="evidence" value="ECO:0007669"/>
    <property type="project" value="UniProtKB-UniRule"/>
</dbReference>
<evidence type="ECO:0000256" key="4">
    <source>
        <dbReference type="HAMAP-Rule" id="MF_00271"/>
    </source>
</evidence>
<accession>A0A133ZE55</accession>
<name>A0A133ZE55_9FIRM</name>
<evidence type="ECO:0000313" key="5">
    <source>
        <dbReference type="EMBL" id="KXB53712.1"/>
    </source>
</evidence>
<dbReference type="RefSeq" id="WP_009447029.1">
    <property type="nucleotide sequence ID" value="NZ_KQ959847.1"/>
</dbReference>
<comment type="caution">
    <text evidence="5">The sequence shown here is derived from an EMBL/GenBank/DDBJ whole genome shotgun (WGS) entry which is preliminary data.</text>
</comment>
<comment type="similarity">
    <text evidence="1 4">Belongs to the V-ATPase D subunit family.</text>
</comment>
<dbReference type="PATRIC" id="fig|467210.3.peg.2484"/>
<evidence type="ECO:0000256" key="1">
    <source>
        <dbReference type="ARBA" id="ARBA00005850"/>
    </source>
</evidence>
<reference evidence="6" key="1">
    <citation type="submission" date="2016-01" db="EMBL/GenBank/DDBJ databases">
        <authorList>
            <person name="Mitreva M."/>
            <person name="Pepin K.H."/>
            <person name="Mihindukulasuriya K.A."/>
            <person name="Fulton R."/>
            <person name="Fronick C."/>
            <person name="O'Laughlin M."/>
            <person name="Miner T."/>
            <person name="Herter B."/>
            <person name="Rosa B.A."/>
            <person name="Cordes M."/>
            <person name="Tomlinson C."/>
            <person name="Wollam A."/>
            <person name="Palsikar V.B."/>
            <person name="Mardis E.R."/>
            <person name="Wilson R.K."/>
        </authorList>
    </citation>
    <scope>NUCLEOTIDE SEQUENCE [LARGE SCALE GENOMIC DNA]</scope>
    <source>
        <strain evidence="6">DNF00896</strain>
    </source>
</reference>